<feature type="compositionally biased region" description="Basic residues" evidence="1">
    <location>
        <begin position="150"/>
        <end position="178"/>
    </location>
</feature>
<feature type="compositionally biased region" description="Basic residues" evidence="1">
    <location>
        <begin position="235"/>
        <end position="244"/>
    </location>
</feature>
<feature type="non-terminal residue" evidence="2">
    <location>
        <position position="333"/>
    </location>
</feature>
<feature type="compositionally biased region" description="Low complexity" evidence="1">
    <location>
        <begin position="225"/>
        <end position="234"/>
    </location>
</feature>
<reference evidence="2" key="1">
    <citation type="submission" date="2020-02" db="EMBL/GenBank/DDBJ databases">
        <authorList>
            <person name="Meier V. D."/>
        </authorList>
    </citation>
    <scope>NUCLEOTIDE SEQUENCE</scope>
    <source>
        <strain evidence="2">AVDCRST_MAG36</strain>
    </source>
</reference>
<feature type="compositionally biased region" description="Basic residues" evidence="1">
    <location>
        <begin position="260"/>
        <end position="273"/>
    </location>
</feature>
<feature type="compositionally biased region" description="Basic and acidic residues" evidence="1">
    <location>
        <begin position="137"/>
        <end position="149"/>
    </location>
</feature>
<feature type="compositionally biased region" description="Basic residues" evidence="1">
    <location>
        <begin position="1"/>
        <end position="21"/>
    </location>
</feature>
<feature type="region of interest" description="Disordered" evidence="1">
    <location>
        <begin position="1"/>
        <end position="333"/>
    </location>
</feature>
<dbReference type="AlphaFoldDB" id="A0A6J4MVE9"/>
<protein>
    <submittedName>
        <fullName evidence="2">Transcriptional regulator, LacI family</fullName>
    </submittedName>
</protein>
<evidence type="ECO:0000313" key="2">
    <source>
        <dbReference type="EMBL" id="CAA9365584.1"/>
    </source>
</evidence>
<feature type="non-terminal residue" evidence="2">
    <location>
        <position position="1"/>
    </location>
</feature>
<gene>
    <name evidence="2" type="ORF">AVDCRST_MAG36-3046</name>
</gene>
<organism evidence="2">
    <name type="scientific">uncultured Nocardioidaceae bacterium</name>
    <dbReference type="NCBI Taxonomy" id="253824"/>
    <lineage>
        <taxon>Bacteria</taxon>
        <taxon>Bacillati</taxon>
        <taxon>Actinomycetota</taxon>
        <taxon>Actinomycetes</taxon>
        <taxon>Propionibacteriales</taxon>
        <taxon>Nocardioidaceae</taxon>
        <taxon>environmental samples</taxon>
    </lineage>
</organism>
<dbReference type="EMBL" id="CADCUH010000193">
    <property type="protein sequence ID" value="CAA9365584.1"/>
    <property type="molecule type" value="Genomic_DNA"/>
</dbReference>
<proteinExistence type="predicted"/>
<feature type="compositionally biased region" description="Pro residues" evidence="1">
    <location>
        <begin position="312"/>
        <end position="325"/>
    </location>
</feature>
<accession>A0A6J4MVE9</accession>
<name>A0A6J4MVE9_9ACTN</name>
<evidence type="ECO:0000256" key="1">
    <source>
        <dbReference type="SAM" id="MobiDB-lite"/>
    </source>
</evidence>
<feature type="compositionally biased region" description="Basic and acidic residues" evidence="1">
    <location>
        <begin position="106"/>
        <end position="123"/>
    </location>
</feature>
<feature type="compositionally biased region" description="Low complexity" evidence="1">
    <location>
        <begin position="179"/>
        <end position="192"/>
    </location>
</feature>
<sequence length="333" mass="36571">ARRCRTSRRLTPHRLERRQRLPPRQPRDPATGPVGTRRAGLRGQCSRSEPQVGTHRDDRAGPARAALAVLRRARGRGGAGGRPPPPHRAHRGDRGSPRPRAPGLEGRQEAPHRRRADEPDGPHRGARAPVPSGLPARDARRERAGEHLRPRGGRQLRRRPGRRRAPRRHRPAPRRRPGVQRPVPGGRPAPRGLCGGARPRRPGAALLDPYARLGPAQRRRGGARLGQVRAAAARRGLRLQRHARGGRDAGVAAPRDQRPGRGRRRRHRRHRRGRLPDPLAHDGRPGPPGARRAGAHPPRGPDGGDEDLRPSPARPPGVVPVPPRGPRVHGRNL</sequence>